<keyword evidence="9" id="KW-1185">Reference proteome</keyword>
<organism evidence="8 9">
    <name type="scientific">Aspergillus nanangensis</name>
    <dbReference type="NCBI Taxonomy" id="2582783"/>
    <lineage>
        <taxon>Eukaryota</taxon>
        <taxon>Fungi</taxon>
        <taxon>Dikarya</taxon>
        <taxon>Ascomycota</taxon>
        <taxon>Pezizomycotina</taxon>
        <taxon>Eurotiomycetes</taxon>
        <taxon>Eurotiomycetidae</taxon>
        <taxon>Eurotiales</taxon>
        <taxon>Aspergillaceae</taxon>
        <taxon>Aspergillus</taxon>
        <taxon>Aspergillus subgen. Circumdati</taxon>
    </lineage>
</organism>
<feature type="domain" description="Zn(2)-C6 fungal-type" evidence="7">
    <location>
        <begin position="28"/>
        <end position="58"/>
    </location>
</feature>
<dbReference type="CDD" id="cd00067">
    <property type="entry name" value="GAL4"/>
    <property type="match status" value="1"/>
</dbReference>
<keyword evidence="2" id="KW-0805">Transcription regulation</keyword>
<feature type="region of interest" description="Disordered" evidence="6">
    <location>
        <begin position="154"/>
        <end position="173"/>
    </location>
</feature>
<evidence type="ECO:0000313" key="9">
    <source>
        <dbReference type="Proteomes" id="UP001194746"/>
    </source>
</evidence>
<proteinExistence type="predicted"/>
<dbReference type="InterPro" id="IPR036864">
    <property type="entry name" value="Zn2-C6_fun-type_DNA-bd_sf"/>
</dbReference>
<keyword evidence="5" id="KW-0539">Nucleus</keyword>
<evidence type="ECO:0000256" key="1">
    <source>
        <dbReference type="ARBA" id="ARBA00004123"/>
    </source>
</evidence>
<reference evidence="8" key="2">
    <citation type="submission" date="2020-02" db="EMBL/GenBank/DDBJ databases">
        <authorList>
            <person name="Gilchrist C.L.M."/>
            <person name="Chooi Y.-H."/>
        </authorList>
    </citation>
    <scope>NUCLEOTIDE SEQUENCE</scope>
    <source>
        <strain evidence="8">MST-FP2251</strain>
    </source>
</reference>
<evidence type="ECO:0000256" key="3">
    <source>
        <dbReference type="ARBA" id="ARBA00023125"/>
    </source>
</evidence>
<feature type="region of interest" description="Disordered" evidence="6">
    <location>
        <begin position="179"/>
        <end position="206"/>
    </location>
</feature>
<dbReference type="SMART" id="SM00066">
    <property type="entry name" value="GAL4"/>
    <property type="match status" value="1"/>
</dbReference>
<dbReference type="Proteomes" id="UP001194746">
    <property type="component" value="Unassembled WGS sequence"/>
</dbReference>
<dbReference type="EMBL" id="VCAU01000041">
    <property type="protein sequence ID" value="KAF9888956.1"/>
    <property type="molecule type" value="Genomic_DNA"/>
</dbReference>
<dbReference type="PROSITE" id="PS00463">
    <property type="entry name" value="ZN2_CY6_FUNGAL_1"/>
    <property type="match status" value="1"/>
</dbReference>
<dbReference type="Pfam" id="PF11951">
    <property type="entry name" value="Fungal_trans_2"/>
    <property type="match status" value="1"/>
</dbReference>
<name>A0AAD4GTT1_ASPNN</name>
<keyword evidence="3" id="KW-0238">DNA-binding</keyword>
<dbReference type="Gene3D" id="4.10.240.10">
    <property type="entry name" value="Zn(2)-C6 fungal-type DNA-binding domain"/>
    <property type="match status" value="1"/>
</dbReference>
<dbReference type="InterPro" id="IPR021858">
    <property type="entry name" value="Fun_TF"/>
</dbReference>
<evidence type="ECO:0000313" key="8">
    <source>
        <dbReference type="EMBL" id="KAF9888956.1"/>
    </source>
</evidence>
<sequence>MSLPTRSADTRTGEKRRMGRSAPRSRTGCTTCKRRKVRCDEATPVCANCARMGAECLYQRILPRRRWQTEVSGNPTTRPKEDQPSVVSDTPDIGPLMDLDHDFNTALPHESNSLFFDFDAFSRNALDLWCSPSTALPPPPDPELSALEEIHGAENDPSARPAPDTGGLPSTLLQTGENAERQNDNNEVSGPGHHQEQENDRSPNKDVNLLRDIVPNFKRMATNIVLAPCAANEDEPDDSITRRSDALGLYFKERVFVPAVTTVDTPSWRWLCCRILSTAHGSSIISNAVVALAQLHFNKFSSTTEHDKGSHVLRNGQNLAQYLYIFARETLINGLDLLKENPSTSLRRELLIGLFLLTCFEFINKEDIHRAHQIEWADYILQDLDENDDMVRQILNWLLLCDMKLVIFGGSGILNRRATSGPSLRNYSSSPLGYPAEHRTALPQSPSAPDLLSPPPDRLRAKISRKDPSIAIHTSNPLPTVKESILRDAVNFHHLSQQFLRKIAMLDRHRRPRGSIEDELEVTAEATQLINDLHQLWQDRPMILNLNFDYLSHSLQPHLAREISSLLCVFRACFWSNFCYLYRAAWWDHSTQGDGHSAAEATWSALRESVGQPSTVPEGSPGHIDVDAEPPINSAAMWALFTFATECPDPGKTSWCIAKLKQLGRVKHEYGPGGEYASIHASKAAGLLQVVIDRQEERGGRVDVRYISLELFGFMFPII</sequence>
<dbReference type="GO" id="GO:0005634">
    <property type="term" value="C:nucleus"/>
    <property type="evidence" value="ECO:0007669"/>
    <property type="project" value="UniProtKB-SubCell"/>
</dbReference>
<feature type="region of interest" description="Disordered" evidence="6">
    <location>
        <begin position="435"/>
        <end position="457"/>
    </location>
</feature>
<evidence type="ECO:0000256" key="5">
    <source>
        <dbReference type="ARBA" id="ARBA00023242"/>
    </source>
</evidence>
<feature type="region of interest" description="Disordered" evidence="6">
    <location>
        <begin position="1"/>
        <end position="28"/>
    </location>
</feature>
<evidence type="ECO:0000256" key="6">
    <source>
        <dbReference type="SAM" id="MobiDB-lite"/>
    </source>
</evidence>
<dbReference type="PROSITE" id="PS50048">
    <property type="entry name" value="ZN2_CY6_FUNGAL_2"/>
    <property type="match status" value="1"/>
</dbReference>
<evidence type="ECO:0000256" key="4">
    <source>
        <dbReference type="ARBA" id="ARBA00023163"/>
    </source>
</evidence>
<dbReference type="SUPFAM" id="SSF57701">
    <property type="entry name" value="Zn2/Cys6 DNA-binding domain"/>
    <property type="match status" value="1"/>
</dbReference>
<dbReference type="PANTHER" id="PTHR37534">
    <property type="entry name" value="TRANSCRIPTIONAL ACTIVATOR PROTEIN UGA3"/>
    <property type="match status" value="1"/>
</dbReference>
<accession>A0AAD4GTT1</accession>
<reference evidence="8" key="1">
    <citation type="journal article" date="2019" name="Beilstein J. Org. Chem.">
        <title>Nanangenines: drimane sesquiterpenoids as the dominant metabolite cohort of a novel Australian fungus, Aspergillus nanangensis.</title>
        <authorList>
            <person name="Lacey H.J."/>
            <person name="Gilchrist C.L.M."/>
            <person name="Crombie A."/>
            <person name="Kalaitzis J.A."/>
            <person name="Vuong D."/>
            <person name="Rutledge P.J."/>
            <person name="Turner P."/>
            <person name="Pitt J.I."/>
            <person name="Lacey E."/>
            <person name="Chooi Y.H."/>
            <person name="Piggott A.M."/>
        </authorList>
    </citation>
    <scope>NUCLEOTIDE SEQUENCE</scope>
    <source>
        <strain evidence="8">MST-FP2251</strain>
    </source>
</reference>
<evidence type="ECO:0000256" key="2">
    <source>
        <dbReference type="ARBA" id="ARBA00023015"/>
    </source>
</evidence>
<dbReference type="GO" id="GO:0000981">
    <property type="term" value="F:DNA-binding transcription factor activity, RNA polymerase II-specific"/>
    <property type="evidence" value="ECO:0007669"/>
    <property type="project" value="InterPro"/>
</dbReference>
<dbReference type="AlphaFoldDB" id="A0AAD4GTT1"/>
<feature type="compositionally biased region" description="Basic and acidic residues" evidence="6">
    <location>
        <begin position="193"/>
        <end position="204"/>
    </location>
</feature>
<dbReference type="PANTHER" id="PTHR37534:SF49">
    <property type="entry name" value="LYSINE BIOSYNTHESIS REGULATORY PROTEIN LYS14"/>
    <property type="match status" value="1"/>
</dbReference>
<feature type="compositionally biased region" description="Low complexity" evidence="6">
    <location>
        <begin position="441"/>
        <end position="451"/>
    </location>
</feature>
<dbReference type="InterPro" id="IPR001138">
    <property type="entry name" value="Zn2Cys6_DnaBD"/>
</dbReference>
<comment type="caution">
    <text evidence="8">The sequence shown here is derived from an EMBL/GenBank/DDBJ whole genome shotgun (WGS) entry which is preliminary data.</text>
</comment>
<dbReference type="GO" id="GO:0045944">
    <property type="term" value="P:positive regulation of transcription by RNA polymerase II"/>
    <property type="evidence" value="ECO:0007669"/>
    <property type="project" value="TreeGrafter"/>
</dbReference>
<keyword evidence="4" id="KW-0804">Transcription</keyword>
<gene>
    <name evidence="8" type="ORF">FE257_008125</name>
</gene>
<feature type="region of interest" description="Disordered" evidence="6">
    <location>
        <begin position="69"/>
        <end position="93"/>
    </location>
</feature>
<protein>
    <recommendedName>
        <fullName evidence="7">Zn(2)-C6 fungal-type domain-containing protein</fullName>
    </recommendedName>
</protein>
<dbReference type="Pfam" id="PF00172">
    <property type="entry name" value="Zn_clus"/>
    <property type="match status" value="1"/>
</dbReference>
<comment type="subcellular location">
    <subcellularLocation>
        <location evidence="1">Nucleus</location>
    </subcellularLocation>
</comment>
<dbReference type="GO" id="GO:0000976">
    <property type="term" value="F:transcription cis-regulatory region binding"/>
    <property type="evidence" value="ECO:0007669"/>
    <property type="project" value="TreeGrafter"/>
</dbReference>
<evidence type="ECO:0000259" key="7">
    <source>
        <dbReference type="PROSITE" id="PS50048"/>
    </source>
</evidence>
<dbReference type="GO" id="GO:0008270">
    <property type="term" value="F:zinc ion binding"/>
    <property type="evidence" value="ECO:0007669"/>
    <property type="project" value="InterPro"/>
</dbReference>